<evidence type="ECO:0000256" key="1">
    <source>
        <dbReference type="ARBA" id="ARBA00022729"/>
    </source>
</evidence>
<feature type="chain" id="PRO_5047111005" evidence="2">
    <location>
        <begin position="27"/>
        <end position="326"/>
    </location>
</feature>
<dbReference type="SUPFAM" id="SSF53850">
    <property type="entry name" value="Periplasmic binding protein-like II"/>
    <property type="match status" value="1"/>
</dbReference>
<keyword evidence="5" id="KW-1185">Reference proteome</keyword>
<dbReference type="PANTHER" id="PTHR30570:SF1">
    <property type="entry name" value="PHOSPHATE-BINDING PROTEIN PSTS"/>
    <property type="match status" value="1"/>
</dbReference>
<evidence type="ECO:0000259" key="3">
    <source>
        <dbReference type="Pfam" id="PF12849"/>
    </source>
</evidence>
<organism evidence="4 5">
    <name type="scientific">Aquirufa beregesia</name>
    <dbReference type="NCBI Taxonomy" id="2516556"/>
    <lineage>
        <taxon>Bacteria</taxon>
        <taxon>Pseudomonadati</taxon>
        <taxon>Bacteroidota</taxon>
        <taxon>Cytophagia</taxon>
        <taxon>Cytophagales</taxon>
        <taxon>Flectobacillaceae</taxon>
        <taxon>Aquirufa</taxon>
    </lineage>
</organism>
<sequence length="326" mass="35930">MLVKQKIQIMAIMKIKSLGLCLLVLASIVSCSKSKDSKFSDGPAQGEISVAVDESFQPLLLAEKSAFENNYHFAKINFDFHAENEAIADLLNEKVRAVVVTRDLTEKEKEIFTREKVSYRSYNFAADGLALLVHPQNVDTLLSLPALKSLLTGEHTTWESLGAKSTHGQVALVVDKANSSNIKFLVDKFGLDINKPLPIFAAGSNKAVIEYVKTHKNALGLIGSNWISDGDNPTSLGFIRSVHVMSISEKNSNAPSDFYQPFGYNLALKKYPLRRDVKIILKESHMGLGTGFVNYVCGDMGQLVVLKAGLIPLTRPITIRQYQISQ</sequence>
<accession>A0ABX0EXL5</accession>
<dbReference type="PANTHER" id="PTHR30570">
    <property type="entry name" value="PERIPLASMIC PHOSPHATE BINDING COMPONENT OF PHOSPHATE ABC TRANSPORTER"/>
    <property type="match status" value="1"/>
</dbReference>
<evidence type="ECO:0000313" key="4">
    <source>
        <dbReference type="EMBL" id="NGZ44858.1"/>
    </source>
</evidence>
<dbReference type="PROSITE" id="PS51257">
    <property type="entry name" value="PROKAR_LIPOPROTEIN"/>
    <property type="match status" value="1"/>
</dbReference>
<proteinExistence type="predicted"/>
<gene>
    <name evidence="4" type="ORF">EWU23_10255</name>
</gene>
<dbReference type="Proteomes" id="UP001318301">
    <property type="component" value="Unassembled WGS sequence"/>
</dbReference>
<feature type="domain" description="PBP" evidence="3">
    <location>
        <begin position="41"/>
        <end position="297"/>
    </location>
</feature>
<keyword evidence="1 2" id="KW-0732">Signal</keyword>
<dbReference type="EMBL" id="SEWW01000006">
    <property type="protein sequence ID" value="NGZ44858.1"/>
    <property type="molecule type" value="Genomic_DNA"/>
</dbReference>
<evidence type="ECO:0000256" key="2">
    <source>
        <dbReference type="SAM" id="SignalP"/>
    </source>
</evidence>
<protein>
    <submittedName>
        <fullName evidence="4">Phosphate ABC transporter substrate-binding protein, PhoT family</fullName>
    </submittedName>
</protein>
<reference evidence="4 5" key="1">
    <citation type="submission" date="2019-02" db="EMBL/GenBank/DDBJ databases">
        <title>Genome of a new Bacteroidetes strain.</title>
        <authorList>
            <person name="Pitt A."/>
        </authorList>
    </citation>
    <scope>NUCLEOTIDE SEQUENCE [LARGE SCALE GENOMIC DNA]</scope>
    <source>
        <strain evidence="4 5">50C-KIRBA</strain>
    </source>
</reference>
<feature type="signal peptide" evidence="2">
    <location>
        <begin position="1"/>
        <end position="26"/>
    </location>
</feature>
<dbReference type="Pfam" id="PF12849">
    <property type="entry name" value="PBP_like_2"/>
    <property type="match status" value="1"/>
</dbReference>
<comment type="caution">
    <text evidence="4">The sequence shown here is derived from an EMBL/GenBank/DDBJ whole genome shotgun (WGS) entry which is preliminary data.</text>
</comment>
<dbReference type="InterPro" id="IPR050811">
    <property type="entry name" value="Phosphate_ABC_transporter"/>
</dbReference>
<name>A0ABX0EXL5_9BACT</name>
<evidence type="ECO:0000313" key="5">
    <source>
        <dbReference type="Proteomes" id="UP001318301"/>
    </source>
</evidence>
<dbReference type="InterPro" id="IPR024370">
    <property type="entry name" value="PBP_domain"/>
</dbReference>
<dbReference type="Gene3D" id="3.40.190.10">
    <property type="entry name" value="Periplasmic binding protein-like II"/>
    <property type="match status" value="2"/>
</dbReference>